<dbReference type="EMBL" id="CANHGI010000002">
    <property type="protein sequence ID" value="CAI5443008.1"/>
    <property type="molecule type" value="Genomic_DNA"/>
</dbReference>
<reference evidence="2" key="1">
    <citation type="submission" date="2022-11" db="EMBL/GenBank/DDBJ databases">
        <authorList>
            <person name="Kikuchi T."/>
        </authorList>
    </citation>
    <scope>NUCLEOTIDE SEQUENCE</scope>
    <source>
        <strain evidence="2">PS1010</strain>
    </source>
</reference>
<dbReference type="AlphaFoldDB" id="A0A9P1IE82"/>
<gene>
    <name evidence="2" type="ORF">CAMP_LOCUS5645</name>
</gene>
<sequence length="151" mass="17481">MNFSIYFLIFLNFLAVSSSNSTSNPLEAAKKLLKSIENSIKLKDRNGLISIFSTTSRIDECCPIMFNQTKIVDKLLEKSFNEKDHKIYHSRFLEKEIILFFMVNSTNRNSGEIVSRGVLAYKKNTNLGYGISYSYRFGCERKWNSLFECLN</sequence>
<name>A0A9P1IE82_9PELO</name>
<accession>A0A9P1IE82</accession>
<keyword evidence="1" id="KW-0732">Signal</keyword>
<feature type="signal peptide" evidence="1">
    <location>
        <begin position="1"/>
        <end position="19"/>
    </location>
</feature>
<keyword evidence="3" id="KW-1185">Reference proteome</keyword>
<protein>
    <submittedName>
        <fullName evidence="2">Uncharacterized protein</fullName>
    </submittedName>
</protein>
<evidence type="ECO:0000313" key="2">
    <source>
        <dbReference type="EMBL" id="CAI5443008.1"/>
    </source>
</evidence>
<evidence type="ECO:0000313" key="3">
    <source>
        <dbReference type="Proteomes" id="UP001152747"/>
    </source>
</evidence>
<comment type="caution">
    <text evidence="2">The sequence shown here is derived from an EMBL/GenBank/DDBJ whole genome shotgun (WGS) entry which is preliminary data.</text>
</comment>
<dbReference type="Proteomes" id="UP001152747">
    <property type="component" value="Unassembled WGS sequence"/>
</dbReference>
<organism evidence="2 3">
    <name type="scientific">Caenorhabditis angaria</name>
    <dbReference type="NCBI Taxonomy" id="860376"/>
    <lineage>
        <taxon>Eukaryota</taxon>
        <taxon>Metazoa</taxon>
        <taxon>Ecdysozoa</taxon>
        <taxon>Nematoda</taxon>
        <taxon>Chromadorea</taxon>
        <taxon>Rhabditida</taxon>
        <taxon>Rhabditina</taxon>
        <taxon>Rhabditomorpha</taxon>
        <taxon>Rhabditoidea</taxon>
        <taxon>Rhabditidae</taxon>
        <taxon>Peloderinae</taxon>
        <taxon>Caenorhabditis</taxon>
    </lineage>
</organism>
<proteinExistence type="predicted"/>
<feature type="chain" id="PRO_5040177883" evidence="1">
    <location>
        <begin position="20"/>
        <end position="151"/>
    </location>
</feature>
<evidence type="ECO:0000256" key="1">
    <source>
        <dbReference type="SAM" id="SignalP"/>
    </source>
</evidence>